<evidence type="ECO:0000256" key="1">
    <source>
        <dbReference type="SAM" id="Phobius"/>
    </source>
</evidence>
<name>A0A2T5PB82_9PSED</name>
<dbReference type="PROSITE" id="PS50943">
    <property type="entry name" value="HTH_CROC1"/>
    <property type="match status" value="1"/>
</dbReference>
<sequence length="168" mass="17725">MYRISTLPAPAITGAHPVDQQMKVDSEKLRLLRETRGWSQEHLAAVAGISARTLQRMEADGSASADSRMAVAAALGLDVAELCAGAASAPAAHPRIAAPVVRLPGAKRRAWRIHLTLYVLICGALLLGNLLANGAPGWAVWPALGWGLGVTLHGLRLRRALPTPLVGR</sequence>
<reference evidence="3 4" key="1">
    <citation type="submission" date="2018-04" db="EMBL/GenBank/DDBJ databases">
        <title>Pseudomonas sp. nov., isolated from mangrove soil.</title>
        <authorList>
            <person name="Chen C."/>
        </authorList>
    </citation>
    <scope>NUCLEOTIDE SEQUENCE [LARGE SCALE GENOMIC DNA]</scope>
    <source>
        <strain evidence="3 4">TC-11</strain>
    </source>
</reference>
<dbReference type="GO" id="GO:0003677">
    <property type="term" value="F:DNA binding"/>
    <property type="evidence" value="ECO:0007669"/>
    <property type="project" value="InterPro"/>
</dbReference>
<comment type="caution">
    <text evidence="3">The sequence shown here is derived from an EMBL/GenBank/DDBJ whole genome shotgun (WGS) entry which is preliminary data.</text>
</comment>
<dbReference type="InterPro" id="IPR010982">
    <property type="entry name" value="Lambda_DNA-bd_dom_sf"/>
</dbReference>
<dbReference type="Pfam" id="PF01381">
    <property type="entry name" value="HTH_3"/>
    <property type="match status" value="1"/>
</dbReference>
<protein>
    <submittedName>
        <fullName evidence="3">XRE family transcriptional regulator</fullName>
    </submittedName>
</protein>
<dbReference type="Pfam" id="PF13239">
    <property type="entry name" value="2TM"/>
    <property type="match status" value="1"/>
</dbReference>
<keyword evidence="1" id="KW-0472">Membrane</keyword>
<dbReference type="InterPro" id="IPR025698">
    <property type="entry name" value="2TM_dom"/>
</dbReference>
<keyword evidence="1" id="KW-1133">Transmembrane helix</keyword>
<feature type="domain" description="HTH cro/C1-type" evidence="2">
    <location>
        <begin position="29"/>
        <end position="82"/>
    </location>
</feature>
<evidence type="ECO:0000313" key="4">
    <source>
        <dbReference type="Proteomes" id="UP000244064"/>
    </source>
</evidence>
<dbReference type="InterPro" id="IPR001387">
    <property type="entry name" value="Cro/C1-type_HTH"/>
</dbReference>
<evidence type="ECO:0000313" key="3">
    <source>
        <dbReference type="EMBL" id="PTU74981.1"/>
    </source>
</evidence>
<dbReference type="CDD" id="cd00093">
    <property type="entry name" value="HTH_XRE"/>
    <property type="match status" value="1"/>
</dbReference>
<dbReference type="SMART" id="SM00530">
    <property type="entry name" value="HTH_XRE"/>
    <property type="match status" value="1"/>
</dbReference>
<organism evidence="3 4">
    <name type="scientific">Pseudomonas mangrovi</name>
    <dbReference type="NCBI Taxonomy" id="2161748"/>
    <lineage>
        <taxon>Bacteria</taxon>
        <taxon>Pseudomonadati</taxon>
        <taxon>Pseudomonadota</taxon>
        <taxon>Gammaproteobacteria</taxon>
        <taxon>Pseudomonadales</taxon>
        <taxon>Pseudomonadaceae</taxon>
        <taxon>Pseudomonas</taxon>
    </lineage>
</organism>
<dbReference type="SUPFAM" id="SSF47413">
    <property type="entry name" value="lambda repressor-like DNA-binding domains"/>
    <property type="match status" value="1"/>
</dbReference>
<dbReference type="Gene3D" id="1.10.260.40">
    <property type="entry name" value="lambda repressor-like DNA-binding domains"/>
    <property type="match status" value="1"/>
</dbReference>
<proteinExistence type="predicted"/>
<dbReference type="EMBL" id="QASN01000013">
    <property type="protein sequence ID" value="PTU74981.1"/>
    <property type="molecule type" value="Genomic_DNA"/>
</dbReference>
<keyword evidence="1" id="KW-0812">Transmembrane</keyword>
<evidence type="ECO:0000259" key="2">
    <source>
        <dbReference type="PROSITE" id="PS50943"/>
    </source>
</evidence>
<gene>
    <name evidence="3" type="ORF">DBO85_06880</name>
</gene>
<dbReference type="Proteomes" id="UP000244064">
    <property type="component" value="Unassembled WGS sequence"/>
</dbReference>
<feature type="transmembrane region" description="Helical" evidence="1">
    <location>
        <begin position="115"/>
        <end position="132"/>
    </location>
</feature>
<keyword evidence="4" id="KW-1185">Reference proteome</keyword>
<accession>A0A2T5PB82</accession>
<dbReference type="AlphaFoldDB" id="A0A2T5PB82"/>